<feature type="domain" description="M23ase beta-sheet core" evidence="2">
    <location>
        <begin position="55"/>
        <end position="166"/>
    </location>
</feature>
<reference evidence="4" key="1">
    <citation type="submission" date="2017-09" db="EMBL/GenBank/DDBJ databases">
        <title>Depth-based differentiation of microbial function through sediment-hosted aquifers and enrichment of novel symbionts in the deep terrestrial subsurface.</title>
        <authorList>
            <person name="Probst A.J."/>
            <person name="Ladd B."/>
            <person name="Jarett J.K."/>
            <person name="Geller-Mcgrath D.E."/>
            <person name="Sieber C.M.K."/>
            <person name="Emerson J.B."/>
            <person name="Anantharaman K."/>
            <person name="Thomas B.C."/>
            <person name="Malmstrom R."/>
            <person name="Stieglmeier M."/>
            <person name="Klingl A."/>
            <person name="Woyke T."/>
            <person name="Ryan C.M."/>
            <person name="Banfield J.F."/>
        </authorList>
    </citation>
    <scope>NUCLEOTIDE SEQUENCE [LARGE SCALE GENOMIC DNA]</scope>
</reference>
<dbReference type="CDD" id="cd12797">
    <property type="entry name" value="M23_peptidase"/>
    <property type="match status" value="1"/>
</dbReference>
<evidence type="ECO:0000259" key="2">
    <source>
        <dbReference type="Pfam" id="PF01551"/>
    </source>
</evidence>
<dbReference type="PANTHER" id="PTHR21666">
    <property type="entry name" value="PEPTIDASE-RELATED"/>
    <property type="match status" value="1"/>
</dbReference>
<evidence type="ECO:0000313" key="4">
    <source>
        <dbReference type="Proteomes" id="UP000230935"/>
    </source>
</evidence>
<evidence type="ECO:0000313" key="3">
    <source>
        <dbReference type="EMBL" id="PIS04553.1"/>
    </source>
</evidence>
<dbReference type="SUPFAM" id="SSF51261">
    <property type="entry name" value="Duplicated hybrid motif"/>
    <property type="match status" value="1"/>
</dbReference>
<feature type="signal peptide" evidence="1">
    <location>
        <begin position="1"/>
        <end position="21"/>
    </location>
</feature>
<dbReference type="GO" id="GO:0004222">
    <property type="term" value="F:metalloendopeptidase activity"/>
    <property type="evidence" value="ECO:0007669"/>
    <property type="project" value="TreeGrafter"/>
</dbReference>
<dbReference type="InterPro" id="IPR050570">
    <property type="entry name" value="Cell_wall_metabolism_enzyme"/>
</dbReference>
<gene>
    <name evidence="3" type="ORF">COT81_05915</name>
</gene>
<dbReference type="Pfam" id="PF01551">
    <property type="entry name" value="Peptidase_M23"/>
    <property type="match status" value="1"/>
</dbReference>
<organism evidence="3 4">
    <name type="scientific">Candidatus Buchananbacteria bacterium CG10_big_fil_rev_8_21_14_0_10_42_9</name>
    <dbReference type="NCBI Taxonomy" id="1974526"/>
    <lineage>
        <taxon>Bacteria</taxon>
        <taxon>Candidatus Buchananiibacteriota</taxon>
    </lineage>
</organism>
<name>A0A2H0VZM9_9BACT</name>
<keyword evidence="1" id="KW-0732">Signal</keyword>
<protein>
    <recommendedName>
        <fullName evidence="2">M23ase beta-sheet core domain-containing protein</fullName>
    </recommendedName>
</protein>
<dbReference type="EMBL" id="PEZZ01000050">
    <property type="protein sequence ID" value="PIS04553.1"/>
    <property type="molecule type" value="Genomic_DNA"/>
</dbReference>
<proteinExistence type="predicted"/>
<dbReference type="Gene3D" id="2.70.70.10">
    <property type="entry name" value="Glucose Permease (Domain IIA)"/>
    <property type="match status" value="1"/>
</dbReference>
<evidence type="ECO:0000256" key="1">
    <source>
        <dbReference type="SAM" id="SignalP"/>
    </source>
</evidence>
<feature type="chain" id="PRO_5013937305" description="M23ase beta-sheet core domain-containing protein" evidence="1">
    <location>
        <begin position="22"/>
        <end position="194"/>
    </location>
</feature>
<comment type="caution">
    <text evidence="3">The sequence shown here is derived from an EMBL/GenBank/DDBJ whole genome shotgun (WGS) entry which is preliminary data.</text>
</comment>
<dbReference type="InterPro" id="IPR016047">
    <property type="entry name" value="M23ase_b-sheet_dom"/>
</dbReference>
<dbReference type="PANTHER" id="PTHR21666:SF270">
    <property type="entry name" value="MUREIN HYDROLASE ACTIVATOR ENVC"/>
    <property type="match status" value="1"/>
</dbReference>
<dbReference type="InterPro" id="IPR011055">
    <property type="entry name" value="Dup_hybrid_motif"/>
</dbReference>
<sequence length="194" mass="21322">MRPQKWLCLMLAVLWASASYADPENLLIWPLRNPKVTQPYGPFDATSKPHYISQEHRGIDMSDQLGAPVLAAADGVVVAVGEPCPQFNDPYCNSRKGNWIKLYHELPGYAGVCTYYGHLAEQPNLSAGEAVCQGQAIGLEGGSGYNFSVMSGEVAQFGHHLHFEVDICYCDEQGNYVEIGHLDPNSLLVPLQKE</sequence>
<dbReference type="AlphaFoldDB" id="A0A2H0VZM9"/>
<accession>A0A2H0VZM9</accession>
<dbReference type="Proteomes" id="UP000230935">
    <property type="component" value="Unassembled WGS sequence"/>
</dbReference>